<protein>
    <recommendedName>
        <fullName evidence="3">Helicase</fullName>
    </recommendedName>
</protein>
<name>A0A022KUM6_9MICO</name>
<evidence type="ECO:0008006" key="3">
    <source>
        <dbReference type="Google" id="ProtNLM"/>
    </source>
</evidence>
<evidence type="ECO:0000313" key="1">
    <source>
        <dbReference type="EMBL" id="EYT49500.1"/>
    </source>
</evidence>
<gene>
    <name evidence="1" type="ORF">D641_0108800</name>
</gene>
<reference evidence="1 2" key="1">
    <citation type="journal article" date="2013" name="Genome Announc.">
        <title>Draft genome sequence of an Actinobacterium, Brachybacterium muris strain UCD-AY4.</title>
        <authorList>
            <person name="Lo J.R."/>
            <person name="Lang J.M."/>
            <person name="Darling A.E."/>
            <person name="Eisen J.A."/>
            <person name="Coil D.A."/>
        </authorList>
    </citation>
    <scope>NUCLEOTIDE SEQUENCE [LARGE SCALE GENOMIC DNA]</scope>
    <source>
        <strain evidence="1 2">UCD-AY4</strain>
    </source>
</reference>
<keyword evidence="2" id="KW-1185">Reference proteome</keyword>
<sequence>MSTGAASALAWTGAATAVIAGASLLGTGMLAQARAATAADLAALAAADALAVGDASPCTVAAEAAGRNGAGLAGCDIHGQEVLVRVQVDAAPLPVAGATARAGPATEESG</sequence>
<dbReference type="Proteomes" id="UP000019754">
    <property type="component" value="Unassembled WGS sequence"/>
</dbReference>
<dbReference type="RefSeq" id="WP_017823291.1">
    <property type="nucleotide sequence ID" value="NZ_AORC01000009.1"/>
</dbReference>
<organism evidence="1 2">
    <name type="scientific">Brachybacterium muris UCD-AY4</name>
    <dbReference type="NCBI Taxonomy" id="1249481"/>
    <lineage>
        <taxon>Bacteria</taxon>
        <taxon>Bacillati</taxon>
        <taxon>Actinomycetota</taxon>
        <taxon>Actinomycetes</taxon>
        <taxon>Micrococcales</taxon>
        <taxon>Dermabacteraceae</taxon>
        <taxon>Brachybacterium</taxon>
    </lineage>
</organism>
<accession>A0A022KUM6</accession>
<comment type="caution">
    <text evidence="1">The sequence shown here is derived from an EMBL/GenBank/DDBJ whole genome shotgun (WGS) entry which is preliminary data.</text>
</comment>
<dbReference type="NCBIfam" id="TIGR03816">
    <property type="entry name" value="tadE_like_DECH"/>
    <property type="match status" value="1"/>
</dbReference>
<dbReference type="InterPro" id="IPR021202">
    <property type="entry name" value="Rv3654c-like"/>
</dbReference>
<evidence type="ECO:0000313" key="2">
    <source>
        <dbReference type="Proteomes" id="UP000019754"/>
    </source>
</evidence>
<dbReference type="HOGENOM" id="CLU_104210_3_2_11"/>
<dbReference type="EMBL" id="AORC01000009">
    <property type="protein sequence ID" value="EYT49500.1"/>
    <property type="molecule type" value="Genomic_DNA"/>
</dbReference>
<dbReference type="OrthoDB" id="4794521at2"/>
<proteinExistence type="predicted"/>
<dbReference type="AlphaFoldDB" id="A0A022KUM6"/>
<dbReference type="STRING" id="1249481.D641_0108800"/>